<evidence type="ECO:0000256" key="3">
    <source>
        <dbReference type="ARBA" id="ARBA00022692"/>
    </source>
</evidence>
<keyword evidence="14" id="KW-0628">Postsynaptic cell membrane</keyword>
<feature type="transmembrane region" description="Helical" evidence="18">
    <location>
        <begin position="303"/>
        <end position="325"/>
    </location>
</feature>
<dbReference type="CDD" id="cd19049">
    <property type="entry name" value="LGIC_TM_anion"/>
    <property type="match status" value="1"/>
</dbReference>
<evidence type="ECO:0000256" key="2">
    <source>
        <dbReference type="ARBA" id="ARBA00022475"/>
    </source>
</evidence>
<keyword evidence="6" id="KW-0770">Synapse</keyword>
<dbReference type="PANTHER" id="PTHR18945">
    <property type="entry name" value="NEUROTRANSMITTER GATED ION CHANNEL"/>
    <property type="match status" value="1"/>
</dbReference>
<feature type="domain" description="Neurotransmitter-gated ion-channel transmembrane" evidence="20">
    <location>
        <begin position="245"/>
        <end position="327"/>
    </location>
</feature>
<dbReference type="InterPro" id="IPR006201">
    <property type="entry name" value="Neur_channel"/>
</dbReference>
<dbReference type="FunFam" id="2.70.170.10:FF:000003">
    <property type="entry name" value="Putative gamma-aminobutyric acid receptor subunit gamma-2"/>
    <property type="match status" value="1"/>
</dbReference>
<evidence type="ECO:0000256" key="6">
    <source>
        <dbReference type="ARBA" id="ARBA00023018"/>
    </source>
</evidence>
<dbReference type="InterPro" id="IPR006028">
    <property type="entry name" value="GABAA/Glycine_rcpt"/>
</dbReference>
<evidence type="ECO:0000256" key="12">
    <source>
        <dbReference type="ARBA" id="ARBA00023180"/>
    </source>
</evidence>
<dbReference type="GO" id="GO:0045211">
    <property type="term" value="C:postsynaptic membrane"/>
    <property type="evidence" value="ECO:0007669"/>
    <property type="project" value="UniProtKB-SubCell"/>
</dbReference>
<dbReference type="InterPro" id="IPR018000">
    <property type="entry name" value="Neurotransmitter_ion_chnl_CS"/>
</dbReference>
<dbReference type="Pfam" id="PF02932">
    <property type="entry name" value="Neur_chan_memb"/>
    <property type="match status" value="1"/>
</dbReference>
<dbReference type="Gene3D" id="2.70.170.10">
    <property type="entry name" value="Neurotransmitter-gated ion-channel ligand-binding domain"/>
    <property type="match status" value="1"/>
</dbReference>
<evidence type="ECO:0000259" key="20">
    <source>
        <dbReference type="Pfam" id="PF02932"/>
    </source>
</evidence>
<evidence type="ECO:0000256" key="13">
    <source>
        <dbReference type="ARBA" id="ARBA00023214"/>
    </source>
</evidence>
<evidence type="ECO:0000256" key="5">
    <source>
        <dbReference type="ARBA" id="ARBA00022989"/>
    </source>
</evidence>
<sequence>MVVAFTDFIFYLISFIVVTYANNKSDDTSALLNRILEGYDKRLRPGFGGLPTTVKTDIMVRSMGPISEKKMIYSMDCYFRQYWIDKRLSFNASVEPINQVTLNVKMLNKIWSPDTVFLNGGHSYVHMITSPNKFVRLSANGSVYLSQRLTIKATCPMHLEKFPMDSQKCPLFVASFAYGSDDVSYKWRYGDLKAVSIAGGMTMSQFDLINIEASHFTEFFKGVPHSIVSVNFHLRRHTGYFLIQVYVPCCLLVVLSWVSFWINREATADRIALGTTTVLTMTFLALDSRDDLPRVSYSTALDVYVAMCFLFVFASIVQFAGVHHFTKYGIAEKQEGFAASDDSDDDSEEERYIHEEHIHVQRTDSVAKHGFCHMCVQCLGKFLKCLLHSRNNKFKRHVRNALGLNSVSKIDKVSRVLFPMAFTTLNIVYWVSYLTH</sequence>
<evidence type="ECO:0000256" key="15">
    <source>
        <dbReference type="ARBA" id="ARBA00023286"/>
    </source>
</evidence>
<keyword evidence="22" id="KW-1185">Reference proteome</keyword>
<comment type="caution">
    <text evidence="18">Lacks conserved residue(s) required for the propagation of feature annotation.</text>
</comment>
<dbReference type="AlphaFoldDB" id="A0AAN8JFZ1"/>
<name>A0AAN8JFZ1_PATCE</name>
<dbReference type="Proteomes" id="UP001347796">
    <property type="component" value="Unassembled WGS sequence"/>
</dbReference>
<evidence type="ECO:0000256" key="1">
    <source>
        <dbReference type="ARBA" id="ARBA00022448"/>
    </source>
</evidence>
<dbReference type="GO" id="GO:0034707">
    <property type="term" value="C:chloride channel complex"/>
    <property type="evidence" value="ECO:0007669"/>
    <property type="project" value="UniProtKB-KW"/>
</dbReference>
<evidence type="ECO:0000313" key="22">
    <source>
        <dbReference type="Proteomes" id="UP001347796"/>
    </source>
</evidence>
<keyword evidence="7 18" id="KW-0406">Ion transport</keyword>
<dbReference type="InterPro" id="IPR036734">
    <property type="entry name" value="Neur_chan_lig-bd_sf"/>
</dbReference>
<keyword evidence="11" id="KW-0869">Chloride channel</keyword>
<evidence type="ECO:0000256" key="18">
    <source>
        <dbReference type="RuleBase" id="RU000687"/>
    </source>
</evidence>
<evidence type="ECO:0000313" key="21">
    <source>
        <dbReference type="EMBL" id="KAK6173629.1"/>
    </source>
</evidence>
<dbReference type="Gene3D" id="1.20.58.390">
    <property type="entry name" value="Neurotransmitter-gated ion-channel transmembrane domain"/>
    <property type="match status" value="1"/>
</dbReference>
<dbReference type="InterPro" id="IPR038050">
    <property type="entry name" value="Neuro_actylchol_rec"/>
</dbReference>
<evidence type="ECO:0000256" key="11">
    <source>
        <dbReference type="ARBA" id="ARBA00023173"/>
    </source>
</evidence>
<keyword evidence="13" id="KW-0868">Chloride</keyword>
<keyword evidence="5 18" id="KW-1133">Transmembrane helix</keyword>
<dbReference type="PROSITE" id="PS00236">
    <property type="entry name" value="NEUROTR_ION_CHANNEL"/>
    <property type="match status" value="1"/>
</dbReference>
<gene>
    <name evidence="21" type="ORF">SNE40_017045</name>
</gene>
<keyword evidence="16 18" id="KW-0407">Ion channel</keyword>
<dbReference type="NCBIfam" id="TIGR00860">
    <property type="entry name" value="LIC"/>
    <property type="match status" value="1"/>
</dbReference>
<keyword evidence="8 18" id="KW-0472">Membrane</keyword>
<keyword evidence="10" id="KW-0675">Receptor</keyword>
<dbReference type="EMBL" id="JAZGQO010000011">
    <property type="protein sequence ID" value="KAK6173629.1"/>
    <property type="molecule type" value="Genomic_DNA"/>
</dbReference>
<dbReference type="GO" id="GO:0005254">
    <property type="term" value="F:chloride channel activity"/>
    <property type="evidence" value="ECO:0007669"/>
    <property type="project" value="UniProtKB-KW"/>
</dbReference>
<dbReference type="PRINTS" id="PR01079">
    <property type="entry name" value="GABAARALPHA"/>
</dbReference>
<keyword evidence="9" id="KW-1015">Disulfide bond</keyword>
<evidence type="ECO:0000259" key="19">
    <source>
        <dbReference type="Pfam" id="PF02931"/>
    </source>
</evidence>
<dbReference type="InterPro" id="IPR006029">
    <property type="entry name" value="Neurotrans-gated_channel_TM"/>
</dbReference>
<dbReference type="InterPro" id="IPR006202">
    <property type="entry name" value="Neur_chan_lig-bd"/>
</dbReference>
<evidence type="ECO:0000256" key="4">
    <source>
        <dbReference type="ARBA" id="ARBA00022729"/>
    </source>
</evidence>
<evidence type="ECO:0000256" key="14">
    <source>
        <dbReference type="ARBA" id="ARBA00023257"/>
    </source>
</evidence>
<evidence type="ECO:0000256" key="10">
    <source>
        <dbReference type="ARBA" id="ARBA00023170"/>
    </source>
</evidence>
<dbReference type="GO" id="GO:0004890">
    <property type="term" value="F:GABA-A receptor activity"/>
    <property type="evidence" value="ECO:0007669"/>
    <property type="project" value="InterPro"/>
</dbReference>
<feature type="transmembrane region" description="Helical" evidence="18">
    <location>
        <begin position="240"/>
        <end position="262"/>
    </location>
</feature>
<dbReference type="SUPFAM" id="SSF90112">
    <property type="entry name" value="Neurotransmitter-gated ion-channel transmembrane pore"/>
    <property type="match status" value="1"/>
</dbReference>
<protein>
    <submittedName>
        <fullName evidence="21">Uncharacterized protein</fullName>
    </submittedName>
</protein>
<evidence type="ECO:0000256" key="17">
    <source>
        <dbReference type="ARBA" id="ARBA00034104"/>
    </source>
</evidence>
<evidence type="ECO:0000256" key="7">
    <source>
        <dbReference type="ARBA" id="ARBA00023065"/>
    </source>
</evidence>
<dbReference type="CDD" id="cd19007">
    <property type="entry name" value="LGIC_ECD_GABAR_GRD-like"/>
    <property type="match status" value="1"/>
</dbReference>
<comment type="caution">
    <text evidence="21">The sequence shown here is derived from an EMBL/GenBank/DDBJ whole genome shotgun (WGS) entry which is preliminary data.</text>
</comment>
<reference evidence="21 22" key="1">
    <citation type="submission" date="2024-01" db="EMBL/GenBank/DDBJ databases">
        <title>The genome of the rayed Mediterranean limpet Patella caerulea (Linnaeus, 1758).</title>
        <authorList>
            <person name="Anh-Thu Weber A."/>
            <person name="Halstead-Nussloch G."/>
        </authorList>
    </citation>
    <scope>NUCLEOTIDE SEQUENCE [LARGE SCALE GENOMIC DNA]</scope>
    <source>
        <strain evidence="21">AATW-2023a</strain>
        <tissue evidence="21">Whole specimen</tissue>
    </source>
</reference>
<keyword evidence="4 18" id="KW-0732">Signal</keyword>
<dbReference type="SUPFAM" id="SSF63712">
    <property type="entry name" value="Nicotinic receptor ligand binding domain-like"/>
    <property type="match status" value="1"/>
</dbReference>
<keyword evidence="2" id="KW-1003">Cell membrane</keyword>
<evidence type="ECO:0000256" key="8">
    <source>
        <dbReference type="ARBA" id="ARBA00023136"/>
    </source>
</evidence>
<feature type="chain" id="PRO_5042663752" evidence="18">
    <location>
        <begin position="22"/>
        <end position="436"/>
    </location>
</feature>
<feature type="domain" description="Neurotransmitter-gated ion-channel ligand-binding" evidence="19">
    <location>
        <begin position="29"/>
        <end position="238"/>
    </location>
</feature>
<dbReference type="InterPro" id="IPR036719">
    <property type="entry name" value="Neuro-gated_channel_TM_sf"/>
</dbReference>
<accession>A0AAN8JFZ1</accession>
<keyword evidence="12" id="KW-0325">Glycoprotein</keyword>
<feature type="signal peptide" evidence="18">
    <location>
        <begin position="1"/>
        <end position="21"/>
    </location>
</feature>
<evidence type="ECO:0000256" key="9">
    <source>
        <dbReference type="ARBA" id="ARBA00023157"/>
    </source>
</evidence>
<dbReference type="PRINTS" id="PR00253">
    <property type="entry name" value="GABAARECEPTR"/>
</dbReference>
<keyword evidence="15" id="KW-1071">Ligand-gated ion channel</keyword>
<feature type="transmembrane region" description="Helical" evidence="18">
    <location>
        <begin position="416"/>
        <end position="435"/>
    </location>
</feature>
<dbReference type="Pfam" id="PF02931">
    <property type="entry name" value="Neur_chan_LBD"/>
    <property type="match status" value="1"/>
</dbReference>
<dbReference type="GO" id="GO:0005230">
    <property type="term" value="F:extracellular ligand-gated monoatomic ion channel activity"/>
    <property type="evidence" value="ECO:0007669"/>
    <property type="project" value="InterPro"/>
</dbReference>
<keyword evidence="3 18" id="KW-0812">Transmembrane</keyword>
<dbReference type="InterPro" id="IPR001390">
    <property type="entry name" value="GABAAa_rcpt"/>
</dbReference>
<comment type="subcellular location">
    <subcellularLocation>
        <location evidence="17">Postsynaptic cell membrane</location>
        <topology evidence="17">Multi-pass membrane protein</topology>
    </subcellularLocation>
</comment>
<evidence type="ECO:0000256" key="16">
    <source>
        <dbReference type="ARBA" id="ARBA00023303"/>
    </source>
</evidence>
<proteinExistence type="inferred from homology"/>
<comment type="similarity">
    <text evidence="18">Belongs to the ligand-gated ion channel (TC 1.A.9) family.</text>
</comment>
<keyword evidence="1 18" id="KW-0813">Transport</keyword>
<organism evidence="21 22">
    <name type="scientific">Patella caerulea</name>
    <name type="common">Rayed Mediterranean limpet</name>
    <dbReference type="NCBI Taxonomy" id="87958"/>
    <lineage>
        <taxon>Eukaryota</taxon>
        <taxon>Metazoa</taxon>
        <taxon>Spiralia</taxon>
        <taxon>Lophotrochozoa</taxon>
        <taxon>Mollusca</taxon>
        <taxon>Gastropoda</taxon>
        <taxon>Patellogastropoda</taxon>
        <taxon>Patelloidea</taxon>
        <taxon>Patellidae</taxon>
        <taxon>Patella</taxon>
    </lineage>
</organism>
<dbReference type="PRINTS" id="PR00252">
    <property type="entry name" value="NRIONCHANNEL"/>
</dbReference>